<keyword evidence="5" id="KW-0406">Ion transport</keyword>
<evidence type="ECO:0000256" key="2">
    <source>
        <dbReference type="ARBA" id="ARBA00022448"/>
    </source>
</evidence>
<dbReference type="Pfam" id="PF25539">
    <property type="entry name" value="Bestrophin_2"/>
    <property type="match status" value="1"/>
</dbReference>
<evidence type="ECO:0000256" key="1">
    <source>
        <dbReference type="ARBA" id="ARBA00004141"/>
    </source>
</evidence>
<keyword evidence="3" id="KW-0812">Transmembrane</keyword>
<evidence type="ECO:0000256" key="3">
    <source>
        <dbReference type="ARBA" id="ARBA00022692"/>
    </source>
</evidence>
<evidence type="ECO:0000256" key="6">
    <source>
        <dbReference type="ARBA" id="ARBA00023136"/>
    </source>
</evidence>
<keyword evidence="2" id="KW-0813">Transport</keyword>
<dbReference type="AlphaFoldDB" id="A0AB33VHE8"/>
<proteinExistence type="predicted"/>
<protein>
    <submittedName>
        <fullName evidence="7">Uncharacterized protein</fullName>
    </submittedName>
</protein>
<reference evidence="7 8" key="1">
    <citation type="journal article" date="2006" name="Mol. Plant Microbe Interact.">
        <title>Identification of open reading frames unique to a select agent: Ralstonia solanacearum race 3 biovar 2.</title>
        <authorList>
            <person name="Gabriel D.W."/>
            <person name="Allen C."/>
            <person name="Schell M."/>
            <person name="Denny T.P."/>
            <person name="Greenberg J.T."/>
            <person name="Duan Y.P."/>
            <person name="Flores-Cruz Z."/>
            <person name="Huang Q."/>
            <person name="Clifford J.M."/>
            <person name="Presting G."/>
            <person name="Gonzalez E.T."/>
            <person name="Reddy J."/>
            <person name="Elphinstone J."/>
            <person name="Swanson J."/>
            <person name="Yao J."/>
            <person name="Mulholland V."/>
            <person name="Liu L."/>
            <person name="Farmerie W."/>
            <person name="Patnaikuni M."/>
            <person name="Balogh B."/>
            <person name="Norman D."/>
            <person name="Alvarez A."/>
            <person name="Castillo J.A."/>
            <person name="Jones J."/>
            <person name="Saddler G."/>
            <person name="Walunas T."/>
            <person name="Zhukov A."/>
            <person name="Mikhailova N."/>
        </authorList>
    </citation>
    <scope>NUCLEOTIDE SEQUENCE [LARGE SCALE GENOMIC DNA]</scope>
    <source>
        <strain evidence="7 8">UW551</strain>
    </source>
</reference>
<name>A0AB33VHE8_RALSU</name>
<dbReference type="GO" id="GO:0016020">
    <property type="term" value="C:membrane"/>
    <property type="evidence" value="ECO:0007669"/>
    <property type="project" value="UniProtKB-SubCell"/>
</dbReference>
<accession>A0AB33VHE8</accession>
<organism evidence="7 8">
    <name type="scientific">Ralstonia solanacearum (strain UW551)</name>
    <dbReference type="NCBI Taxonomy" id="342110"/>
    <lineage>
        <taxon>Bacteria</taxon>
        <taxon>Pseudomonadati</taxon>
        <taxon>Pseudomonadota</taxon>
        <taxon>Betaproteobacteria</taxon>
        <taxon>Burkholderiales</taxon>
        <taxon>Burkholderiaceae</taxon>
        <taxon>Ralstonia</taxon>
        <taxon>Ralstonia solanacearum species complex</taxon>
    </lineage>
</organism>
<evidence type="ECO:0000256" key="4">
    <source>
        <dbReference type="ARBA" id="ARBA00022989"/>
    </source>
</evidence>
<dbReference type="EMBL" id="AAKL01000005">
    <property type="protein sequence ID" value="EAP74248.1"/>
    <property type="molecule type" value="Genomic_DNA"/>
</dbReference>
<evidence type="ECO:0000256" key="5">
    <source>
        <dbReference type="ARBA" id="ARBA00023065"/>
    </source>
</evidence>
<evidence type="ECO:0000313" key="8">
    <source>
        <dbReference type="Proteomes" id="UP000005933"/>
    </source>
</evidence>
<keyword evidence="6" id="KW-0472">Membrane</keyword>
<dbReference type="Proteomes" id="UP000005933">
    <property type="component" value="Unassembled WGS sequence"/>
</dbReference>
<comment type="subcellular location">
    <subcellularLocation>
        <location evidence="1">Membrane</location>
        <topology evidence="1">Multi-pass membrane protein</topology>
    </subcellularLocation>
</comment>
<sequence length="73" mass="7770">MLFCADQHPMRSRGAVLMAHEAIAAQIEEPFGTEDNDLALNAMSAMIEDAVREMSGEPIPEPGAAAAQVCILD</sequence>
<gene>
    <name evidence="7" type="ORF">RRSL_04194</name>
</gene>
<dbReference type="InterPro" id="IPR044669">
    <property type="entry name" value="YneE/VCCN1/2-like"/>
</dbReference>
<keyword evidence="4" id="KW-1133">Transmembrane helix</keyword>
<comment type="caution">
    <text evidence="7">The sequence shown here is derived from an EMBL/GenBank/DDBJ whole genome shotgun (WGS) entry which is preliminary data.</text>
</comment>
<evidence type="ECO:0000313" key="7">
    <source>
        <dbReference type="EMBL" id="EAP74248.1"/>
    </source>
</evidence>
<dbReference type="GO" id="GO:0005254">
    <property type="term" value="F:chloride channel activity"/>
    <property type="evidence" value="ECO:0007669"/>
    <property type="project" value="InterPro"/>
</dbReference>